<dbReference type="SUPFAM" id="SSF57701">
    <property type="entry name" value="Zn2/Cys6 DNA-binding domain"/>
    <property type="match status" value="1"/>
</dbReference>
<dbReference type="GO" id="GO:0006351">
    <property type="term" value="P:DNA-templated transcription"/>
    <property type="evidence" value="ECO:0007669"/>
    <property type="project" value="InterPro"/>
</dbReference>
<comment type="caution">
    <text evidence="6">The sequence shown here is derived from an EMBL/GenBank/DDBJ whole genome shotgun (WGS) entry which is preliminary data.</text>
</comment>
<name>A0A9P4QHS4_9PEZI</name>
<dbReference type="PANTHER" id="PTHR31001">
    <property type="entry name" value="UNCHARACTERIZED TRANSCRIPTIONAL REGULATORY PROTEIN"/>
    <property type="match status" value="1"/>
</dbReference>
<dbReference type="PROSITE" id="PS00463">
    <property type="entry name" value="ZN2_CY6_FUNGAL_1"/>
    <property type="match status" value="1"/>
</dbReference>
<feature type="region of interest" description="Disordered" evidence="4">
    <location>
        <begin position="626"/>
        <end position="656"/>
    </location>
</feature>
<dbReference type="PANTHER" id="PTHR31001:SF40">
    <property type="entry name" value="ZN(II)2CYS6 TRANSCRIPTION FACTOR (EUROFUNG)"/>
    <property type="match status" value="1"/>
</dbReference>
<evidence type="ECO:0000256" key="3">
    <source>
        <dbReference type="ARBA" id="ARBA00023242"/>
    </source>
</evidence>
<evidence type="ECO:0000256" key="2">
    <source>
        <dbReference type="ARBA" id="ARBA00022723"/>
    </source>
</evidence>
<dbReference type="GO" id="GO:0005634">
    <property type="term" value="C:nucleus"/>
    <property type="evidence" value="ECO:0007669"/>
    <property type="project" value="UniProtKB-SubCell"/>
</dbReference>
<dbReference type="Pfam" id="PF00172">
    <property type="entry name" value="Zn_clus"/>
    <property type="match status" value="1"/>
</dbReference>
<evidence type="ECO:0000313" key="7">
    <source>
        <dbReference type="Proteomes" id="UP000799441"/>
    </source>
</evidence>
<dbReference type="OrthoDB" id="4898680at2759"/>
<dbReference type="EMBL" id="MU003769">
    <property type="protein sequence ID" value="KAF2725002.1"/>
    <property type="molecule type" value="Genomic_DNA"/>
</dbReference>
<evidence type="ECO:0000256" key="1">
    <source>
        <dbReference type="ARBA" id="ARBA00004123"/>
    </source>
</evidence>
<dbReference type="Proteomes" id="UP000799441">
    <property type="component" value="Unassembled WGS sequence"/>
</dbReference>
<proteinExistence type="predicted"/>
<organism evidence="6 7">
    <name type="scientific">Polychaeton citri CBS 116435</name>
    <dbReference type="NCBI Taxonomy" id="1314669"/>
    <lineage>
        <taxon>Eukaryota</taxon>
        <taxon>Fungi</taxon>
        <taxon>Dikarya</taxon>
        <taxon>Ascomycota</taxon>
        <taxon>Pezizomycotina</taxon>
        <taxon>Dothideomycetes</taxon>
        <taxon>Dothideomycetidae</taxon>
        <taxon>Capnodiales</taxon>
        <taxon>Capnodiaceae</taxon>
        <taxon>Polychaeton</taxon>
    </lineage>
</organism>
<dbReference type="InterPro" id="IPR036864">
    <property type="entry name" value="Zn2-C6_fun-type_DNA-bd_sf"/>
</dbReference>
<gene>
    <name evidence="6" type="ORF">K431DRAFT_216362</name>
</gene>
<feature type="compositionally biased region" description="Polar residues" evidence="4">
    <location>
        <begin position="59"/>
        <end position="82"/>
    </location>
</feature>
<evidence type="ECO:0000313" key="6">
    <source>
        <dbReference type="EMBL" id="KAF2725002.1"/>
    </source>
</evidence>
<dbReference type="InterPro" id="IPR001138">
    <property type="entry name" value="Zn2Cys6_DnaBD"/>
</dbReference>
<comment type="subcellular location">
    <subcellularLocation>
        <location evidence="1">Nucleus</location>
    </subcellularLocation>
</comment>
<reference evidence="6" key="1">
    <citation type="journal article" date="2020" name="Stud. Mycol.">
        <title>101 Dothideomycetes genomes: a test case for predicting lifestyles and emergence of pathogens.</title>
        <authorList>
            <person name="Haridas S."/>
            <person name="Albert R."/>
            <person name="Binder M."/>
            <person name="Bloem J."/>
            <person name="Labutti K."/>
            <person name="Salamov A."/>
            <person name="Andreopoulos B."/>
            <person name="Baker S."/>
            <person name="Barry K."/>
            <person name="Bills G."/>
            <person name="Bluhm B."/>
            <person name="Cannon C."/>
            <person name="Castanera R."/>
            <person name="Culley D."/>
            <person name="Daum C."/>
            <person name="Ezra D."/>
            <person name="Gonzalez J."/>
            <person name="Henrissat B."/>
            <person name="Kuo A."/>
            <person name="Liang C."/>
            <person name="Lipzen A."/>
            <person name="Lutzoni F."/>
            <person name="Magnuson J."/>
            <person name="Mondo S."/>
            <person name="Nolan M."/>
            <person name="Ohm R."/>
            <person name="Pangilinan J."/>
            <person name="Park H.-J."/>
            <person name="Ramirez L."/>
            <person name="Alfaro M."/>
            <person name="Sun H."/>
            <person name="Tritt A."/>
            <person name="Yoshinaga Y."/>
            <person name="Zwiers L.-H."/>
            <person name="Turgeon B."/>
            <person name="Goodwin S."/>
            <person name="Spatafora J."/>
            <person name="Crous P."/>
            <person name="Grigoriev I."/>
        </authorList>
    </citation>
    <scope>NUCLEOTIDE SEQUENCE</scope>
    <source>
        <strain evidence="6">CBS 116435</strain>
    </source>
</reference>
<dbReference type="SMART" id="SM00066">
    <property type="entry name" value="GAL4"/>
    <property type="match status" value="1"/>
</dbReference>
<feature type="compositionally biased region" description="Basic residues" evidence="4">
    <location>
        <begin position="631"/>
        <end position="644"/>
    </location>
</feature>
<sequence length="699" mass="77403">MDAPKLIPSKRRNGQLSSCESCRKSKMRCDHEKPSCGRCIRRGTSESCFYHPAPMTKLQKTQGDVTPSTSQERASSSLSPRLQNGIDRGTGLVSMTSIALPLLRSDRAVSCLTRTGVSTPARRFAPNPHLIAEGEQIVQLLNHSFTALNGIIKRWDVTEGGICAGGPAAGAAWHSIGLAYQRHLPTPASPDQLREFTLLLFDNTSKPLSFPSNPEGGKLTQVLCDGIRWETVGLFFVIVGMAVSSVENSDRFFSDTGHTSSDRKTIVRQMLDTSLACERFCDRLSQVNDLTVILLSNATILATWSHGDDSLLAWRVLSNLMSVAVALGLHLGCDNDGVTPRYLVEIRRRSMCLAFETDQGLAIFTGRPARLSRRFFTLELPADVPEADILAAPEQLEKSIAAVDANGWNMENKMYFTTRVRAGVLLAIIQAEVLELSLSRISEGLEEQAQKSLQKSNETWRSLPAWICSDDLPIDDVPAINVSCIVGLKLSFLYNQFLLYKMLVNRTRSYRASIIEVSHRVVQIILSAAQRREVLGLHRVDLEWMAVCHAMPCASVLTLELLHQTQHPDETLPVSRAAIIRDLSVFISCCDRLTEPGEGNYELCKRAQSIFSRGLDQALNYVPVSTASAKQSKRPTPHPDHVHHKTLDNPSLPAADQDDALPLLTADPEFSAWLNDFDVHIDPWIEMLEQPTAYDTTPR</sequence>
<dbReference type="AlphaFoldDB" id="A0A9P4QHS4"/>
<keyword evidence="7" id="KW-1185">Reference proteome</keyword>
<accession>A0A9P4QHS4</accession>
<feature type="region of interest" description="Disordered" evidence="4">
    <location>
        <begin position="59"/>
        <end position="86"/>
    </location>
</feature>
<dbReference type="Pfam" id="PF04082">
    <property type="entry name" value="Fungal_trans"/>
    <property type="match status" value="1"/>
</dbReference>
<feature type="domain" description="Zn(2)-C6 fungal-type" evidence="5">
    <location>
        <begin position="18"/>
        <end position="50"/>
    </location>
</feature>
<keyword evidence="2" id="KW-0479">Metal-binding</keyword>
<dbReference type="GO" id="GO:0008270">
    <property type="term" value="F:zinc ion binding"/>
    <property type="evidence" value="ECO:0007669"/>
    <property type="project" value="InterPro"/>
</dbReference>
<dbReference type="GO" id="GO:0003677">
    <property type="term" value="F:DNA binding"/>
    <property type="evidence" value="ECO:0007669"/>
    <property type="project" value="InterPro"/>
</dbReference>
<dbReference type="InterPro" id="IPR050613">
    <property type="entry name" value="Sec_Metabolite_Reg"/>
</dbReference>
<dbReference type="PROSITE" id="PS50048">
    <property type="entry name" value="ZN2_CY6_FUNGAL_2"/>
    <property type="match status" value="1"/>
</dbReference>
<dbReference type="CDD" id="cd12148">
    <property type="entry name" value="fungal_TF_MHR"/>
    <property type="match status" value="1"/>
</dbReference>
<dbReference type="GO" id="GO:0000981">
    <property type="term" value="F:DNA-binding transcription factor activity, RNA polymerase II-specific"/>
    <property type="evidence" value="ECO:0007669"/>
    <property type="project" value="InterPro"/>
</dbReference>
<evidence type="ECO:0000256" key="4">
    <source>
        <dbReference type="SAM" id="MobiDB-lite"/>
    </source>
</evidence>
<evidence type="ECO:0000259" key="5">
    <source>
        <dbReference type="PROSITE" id="PS50048"/>
    </source>
</evidence>
<keyword evidence="3" id="KW-0539">Nucleus</keyword>
<protein>
    <recommendedName>
        <fullName evidence="5">Zn(2)-C6 fungal-type domain-containing protein</fullName>
    </recommendedName>
</protein>
<dbReference type="CDD" id="cd00067">
    <property type="entry name" value="GAL4"/>
    <property type="match status" value="1"/>
</dbReference>
<dbReference type="Gene3D" id="4.10.240.10">
    <property type="entry name" value="Zn(2)-C6 fungal-type DNA-binding domain"/>
    <property type="match status" value="1"/>
</dbReference>
<dbReference type="InterPro" id="IPR007219">
    <property type="entry name" value="XnlR_reg_dom"/>
</dbReference>